<gene>
    <name evidence="4" type="primary">slmA_2</name>
    <name evidence="4" type="ORF">LASUN_14680</name>
</gene>
<dbReference type="Proteomes" id="UP000177010">
    <property type="component" value="Unassembled WGS sequence"/>
</dbReference>
<dbReference type="GO" id="GO:0003677">
    <property type="term" value="F:DNA binding"/>
    <property type="evidence" value="ECO:0007669"/>
    <property type="project" value="UniProtKB-UniRule"/>
</dbReference>
<evidence type="ECO:0000313" key="4">
    <source>
        <dbReference type="EMBL" id="OFA10913.1"/>
    </source>
</evidence>
<evidence type="ECO:0000313" key="5">
    <source>
        <dbReference type="Proteomes" id="UP000177010"/>
    </source>
</evidence>
<dbReference type="STRING" id="481719.LASUN_14680"/>
<feature type="domain" description="HTH tetR-type" evidence="3">
    <location>
        <begin position="1"/>
        <end position="53"/>
    </location>
</feature>
<dbReference type="RefSeq" id="WP_263851644.1">
    <property type="nucleotide sequence ID" value="NZ_JAZHVW010000002.1"/>
</dbReference>
<dbReference type="PROSITE" id="PS50977">
    <property type="entry name" value="HTH_TETR_2"/>
    <property type="match status" value="1"/>
</dbReference>
<organism evidence="4 5">
    <name type="scientific">Lentilactobacillus sunkii</name>
    <dbReference type="NCBI Taxonomy" id="481719"/>
    <lineage>
        <taxon>Bacteria</taxon>
        <taxon>Bacillati</taxon>
        <taxon>Bacillota</taxon>
        <taxon>Bacilli</taxon>
        <taxon>Lactobacillales</taxon>
        <taxon>Lactobacillaceae</taxon>
        <taxon>Lentilactobacillus</taxon>
    </lineage>
</organism>
<evidence type="ECO:0000256" key="2">
    <source>
        <dbReference type="PROSITE-ProRule" id="PRU00335"/>
    </source>
</evidence>
<sequence>MQAVVAITENGYQSISLRKLLSSLNLTTGSFYKHFESKTDLFENVAIEISKSFSVQASSQLRSNADALNRLIDLGEFIIHQMTYAPNLMEFLLFNPSVIPIYAKKSDNHSFGLLTLTHQIVGELIEQYNLAQSENDLFIKVWSFIQGYGILISKSAITYDRIFLLSVAKQLIREK</sequence>
<dbReference type="Gene3D" id="1.10.357.10">
    <property type="entry name" value="Tetracycline Repressor, domain 2"/>
    <property type="match status" value="1"/>
</dbReference>
<dbReference type="EMBL" id="MIQE01000012">
    <property type="protein sequence ID" value="OFA10913.1"/>
    <property type="molecule type" value="Genomic_DNA"/>
</dbReference>
<evidence type="ECO:0000259" key="3">
    <source>
        <dbReference type="PROSITE" id="PS50977"/>
    </source>
</evidence>
<dbReference type="InterPro" id="IPR009057">
    <property type="entry name" value="Homeodomain-like_sf"/>
</dbReference>
<feature type="DNA-binding region" description="H-T-H motif" evidence="2">
    <location>
        <begin position="16"/>
        <end position="35"/>
    </location>
</feature>
<dbReference type="InterPro" id="IPR001647">
    <property type="entry name" value="HTH_TetR"/>
</dbReference>
<evidence type="ECO:0000256" key="1">
    <source>
        <dbReference type="ARBA" id="ARBA00023125"/>
    </source>
</evidence>
<dbReference type="AlphaFoldDB" id="A0A1E7XCQ4"/>
<dbReference type="SUPFAM" id="SSF46689">
    <property type="entry name" value="Homeodomain-like"/>
    <property type="match status" value="1"/>
</dbReference>
<dbReference type="InterPro" id="IPR023772">
    <property type="entry name" value="DNA-bd_HTH_TetR-type_CS"/>
</dbReference>
<reference evidence="4 5" key="1">
    <citation type="submission" date="2016-09" db="EMBL/GenBank/DDBJ databases">
        <title>Genome Sequence of Lactobacillus sunkii Strain CG01.</title>
        <authorList>
            <person name="Poehlein A."/>
            <person name="Gabris C."/>
            <person name="Bengelsdorf F.R."/>
            <person name="Duerre P."/>
            <person name="Daniel R."/>
        </authorList>
    </citation>
    <scope>NUCLEOTIDE SEQUENCE [LARGE SCALE GENOMIC DNA]</scope>
    <source>
        <strain evidence="4 5">CG_D</strain>
    </source>
</reference>
<name>A0A1E7XCQ4_9LACO</name>
<protein>
    <submittedName>
        <fullName evidence="4">Nucleoid occlusion factor SlmA</fullName>
    </submittedName>
</protein>
<dbReference type="PROSITE" id="PS01081">
    <property type="entry name" value="HTH_TETR_1"/>
    <property type="match status" value="1"/>
</dbReference>
<dbReference type="Pfam" id="PF00440">
    <property type="entry name" value="TetR_N"/>
    <property type="match status" value="1"/>
</dbReference>
<proteinExistence type="predicted"/>
<keyword evidence="1 2" id="KW-0238">DNA-binding</keyword>
<comment type="caution">
    <text evidence="4">The sequence shown here is derived from an EMBL/GenBank/DDBJ whole genome shotgun (WGS) entry which is preliminary data.</text>
</comment>
<accession>A0A1E7XCQ4</accession>